<dbReference type="PROSITE" id="PS50181">
    <property type="entry name" value="FBOX"/>
    <property type="match status" value="1"/>
</dbReference>
<sequence>MEVGVLRTHHRGGVMTPWRPYVLLRNSPNTPTRTLRRWKPGTTAGAARENNKNNTNSPVEYEGEGEGEALSFEVPTVTVRSTSRTSVWRQINDDDEEEEREASRLLLLPQDLMYKILHSCDPYSLGSAACACKDLMRSVQNVELWKKACLEAWPQHGAAKIHQLSTKQYEGNWKRLWLTRPRLRFDGIYVSRNSYIKTGIAEWRVKNPVHVVLYYRYIKFFPDGRFLYKTTPQTVSKVARRLRRIPQGPSPAHGEDSVVVGRYHFHHDLVYTSMVYPGTTSTEIRSKLKLRSTTPARNDRLDILALMSYARESGTYIPMDPSPGAADDGDGKAYNRGLTTYVFVPWHLVQAHELNLGIEAMDYFCTG</sequence>
<dbReference type="GO" id="GO:0031146">
    <property type="term" value="P:SCF-dependent proteasomal ubiquitin-dependent protein catabolic process"/>
    <property type="evidence" value="ECO:0007669"/>
    <property type="project" value="TreeGrafter"/>
</dbReference>
<evidence type="ECO:0000256" key="1">
    <source>
        <dbReference type="ARBA" id="ARBA00022786"/>
    </source>
</evidence>
<dbReference type="Gene3D" id="1.20.1280.50">
    <property type="match status" value="1"/>
</dbReference>
<dbReference type="EMBL" id="HBHZ01009934">
    <property type="protein sequence ID" value="CAE0194531.1"/>
    <property type="molecule type" value="Transcribed_RNA"/>
</dbReference>
<accession>A0A7S3FQ53</accession>
<dbReference type="InterPro" id="IPR045464">
    <property type="entry name" value="Hrt3/FBXO9_C"/>
</dbReference>
<dbReference type="InterPro" id="IPR036047">
    <property type="entry name" value="F-box-like_dom_sf"/>
</dbReference>
<feature type="region of interest" description="Disordered" evidence="2">
    <location>
        <begin position="32"/>
        <end position="66"/>
    </location>
</feature>
<keyword evidence="1" id="KW-0833">Ubl conjugation pathway</keyword>
<organism evidence="4">
    <name type="scientific">Chloropicon roscoffensis</name>
    <dbReference type="NCBI Taxonomy" id="1461544"/>
    <lineage>
        <taxon>Eukaryota</taxon>
        <taxon>Viridiplantae</taxon>
        <taxon>Chlorophyta</taxon>
        <taxon>Chloropicophyceae</taxon>
        <taxon>Chloropicales</taxon>
        <taxon>Chloropicaceae</taxon>
        <taxon>Chloropicon</taxon>
    </lineage>
</organism>
<protein>
    <recommendedName>
        <fullName evidence="3">F-box domain-containing protein</fullName>
    </recommendedName>
</protein>
<evidence type="ECO:0000313" key="4">
    <source>
        <dbReference type="EMBL" id="CAE0194531.1"/>
    </source>
</evidence>
<reference evidence="4" key="1">
    <citation type="submission" date="2021-01" db="EMBL/GenBank/DDBJ databases">
        <authorList>
            <person name="Corre E."/>
            <person name="Pelletier E."/>
            <person name="Niang G."/>
            <person name="Scheremetjew M."/>
            <person name="Finn R."/>
            <person name="Kale V."/>
            <person name="Holt S."/>
            <person name="Cochrane G."/>
            <person name="Meng A."/>
            <person name="Brown T."/>
            <person name="Cohen L."/>
        </authorList>
    </citation>
    <scope>NUCLEOTIDE SEQUENCE</scope>
    <source>
        <strain evidence="4">RCC1871</strain>
    </source>
</reference>
<dbReference type="Pfam" id="PF12937">
    <property type="entry name" value="F-box-like"/>
    <property type="match status" value="1"/>
</dbReference>
<evidence type="ECO:0000256" key="2">
    <source>
        <dbReference type="SAM" id="MobiDB-lite"/>
    </source>
</evidence>
<dbReference type="SUPFAM" id="SSF81383">
    <property type="entry name" value="F-box domain"/>
    <property type="match status" value="1"/>
</dbReference>
<proteinExistence type="predicted"/>
<evidence type="ECO:0000259" key="3">
    <source>
        <dbReference type="PROSITE" id="PS50181"/>
    </source>
</evidence>
<dbReference type="Pfam" id="PF19270">
    <property type="entry name" value="FBO_C"/>
    <property type="match status" value="1"/>
</dbReference>
<feature type="domain" description="F-box" evidence="3">
    <location>
        <begin position="102"/>
        <end position="148"/>
    </location>
</feature>
<dbReference type="PANTHER" id="PTHR12874">
    <property type="entry name" value="F-BOX ONLY PROTEIN 48-RELATED"/>
    <property type="match status" value="1"/>
</dbReference>
<dbReference type="InterPro" id="IPR001810">
    <property type="entry name" value="F-box_dom"/>
</dbReference>
<dbReference type="GO" id="GO:0005737">
    <property type="term" value="C:cytoplasm"/>
    <property type="evidence" value="ECO:0007669"/>
    <property type="project" value="TreeGrafter"/>
</dbReference>
<dbReference type="AlphaFoldDB" id="A0A7S3FQ53"/>
<dbReference type="GO" id="GO:0019005">
    <property type="term" value="C:SCF ubiquitin ligase complex"/>
    <property type="evidence" value="ECO:0007669"/>
    <property type="project" value="TreeGrafter"/>
</dbReference>
<gene>
    <name evidence="4" type="ORF">CROS1456_LOCUS7622</name>
</gene>
<name>A0A7S3FQ53_9CHLO</name>
<dbReference type="PANTHER" id="PTHR12874:SF9">
    <property type="entry name" value="F-BOX ONLY PROTEIN 48"/>
    <property type="match status" value="1"/>
</dbReference>